<evidence type="ECO:0000256" key="1">
    <source>
        <dbReference type="SAM" id="SignalP"/>
    </source>
</evidence>
<evidence type="ECO:0000313" key="4">
    <source>
        <dbReference type="Proteomes" id="UP000832041"/>
    </source>
</evidence>
<reference evidence="3 4" key="1">
    <citation type="submission" date="2020-04" db="EMBL/GenBank/DDBJ databases">
        <title>Thermobifida alba genome sequencing and assembly.</title>
        <authorList>
            <person name="Luzics S."/>
            <person name="Horvath B."/>
            <person name="Nagy I."/>
            <person name="Toth A."/>
            <person name="Nagy I."/>
            <person name="Kukolya J."/>
        </authorList>
    </citation>
    <scope>NUCLEOTIDE SEQUENCE [LARGE SCALE GENOMIC DNA]</scope>
    <source>
        <strain evidence="3 4">DSM 43795</strain>
    </source>
</reference>
<dbReference type="EMBL" id="CP051627">
    <property type="protein sequence ID" value="UPT22580.1"/>
    <property type="molecule type" value="Genomic_DNA"/>
</dbReference>
<organism evidence="3 4">
    <name type="scientific">Thermobifida alba</name>
    <name type="common">Thermomonospora alba</name>
    <dbReference type="NCBI Taxonomy" id="53522"/>
    <lineage>
        <taxon>Bacteria</taxon>
        <taxon>Bacillati</taxon>
        <taxon>Actinomycetota</taxon>
        <taxon>Actinomycetes</taxon>
        <taxon>Streptosporangiales</taxon>
        <taxon>Nocardiopsidaceae</taxon>
        <taxon>Thermobifida</taxon>
    </lineage>
</organism>
<dbReference type="RefSeq" id="WP_248591072.1">
    <property type="nucleotide sequence ID" value="NZ_BAABEB010000022.1"/>
</dbReference>
<sequence length="110" mass="11391">MRTVVRRSAAGMAAATALLLSGACSFSFSLGSASVDGEELARVVETQLAAEVGQHPESVTCPEDLPARVGAEVRCELDSGDGVYGVTVTATSVEDGDVKFDIVVDETPMR</sequence>
<evidence type="ECO:0000313" key="3">
    <source>
        <dbReference type="EMBL" id="UPT22580.1"/>
    </source>
</evidence>
<dbReference type="Pfam" id="PF14230">
    <property type="entry name" value="DUF4333"/>
    <property type="match status" value="1"/>
</dbReference>
<feature type="signal peptide" evidence="1">
    <location>
        <begin position="1"/>
        <end position="22"/>
    </location>
</feature>
<dbReference type="Proteomes" id="UP000832041">
    <property type="component" value="Chromosome"/>
</dbReference>
<keyword evidence="4" id="KW-1185">Reference proteome</keyword>
<gene>
    <name evidence="3" type="ORF">FOF52_17805</name>
</gene>
<feature type="chain" id="PRO_5046486307" evidence="1">
    <location>
        <begin position="23"/>
        <end position="110"/>
    </location>
</feature>
<protein>
    <submittedName>
        <fullName evidence="3">DUF4333 domain-containing protein</fullName>
    </submittedName>
</protein>
<feature type="domain" description="DUF4333" evidence="2">
    <location>
        <begin position="20"/>
        <end position="94"/>
    </location>
</feature>
<evidence type="ECO:0000259" key="2">
    <source>
        <dbReference type="Pfam" id="PF14230"/>
    </source>
</evidence>
<accession>A0ABY4L840</accession>
<dbReference type="PROSITE" id="PS51257">
    <property type="entry name" value="PROKAR_LIPOPROTEIN"/>
    <property type="match status" value="1"/>
</dbReference>
<proteinExistence type="predicted"/>
<name>A0ABY4L840_THEAE</name>
<keyword evidence="1" id="KW-0732">Signal</keyword>
<dbReference type="InterPro" id="IPR025637">
    <property type="entry name" value="DUF4333"/>
</dbReference>